<dbReference type="PANTHER" id="PTHR46434:SF1">
    <property type="entry name" value="GENETIC INTERACTOR OF PROHIBITINS 3, MITOCHONDRIAL"/>
    <property type="match status" value="1"/>
</dbReference>
<evidence type="ECO:0000313" key="2">
    <source>
        <dbReference type="EMBL" id="KAF0852290.1"/>
    </source>
</evidence>
<gene>
    <name evidence="2" type="ORF">ANDGO_07820</name>
</gene>
<dbReference type="PANTHER" id="PTHR46434">
    <property type="entry name" value="GENETIC INTERACTOR OF PROHIBITINS 3, MITOCHONDRIAL"/>
    <property type="match status" value="1"/>
</dbReference>
<dbReference type="InterPro" id="IPR006073">
    <property type="entry name" value="GTP-bd"/>
</dbReference>
<feature type="domain" description="G" evidence="1">
    <location>
        <begin position="228"/>
        <end position="313"/>
    </location>
</feature>
<dbReference type="SUPFAM" id="SSF52540">
    <property type="entry name" value="P-loop containing nucleoside triphosphate hydrolases"/>
    <property type="match status" value="1"/>
</dbReference>
<evidence type="ECO:0000259" key="1">
    <source>
        <dbReference type="Pfam" id="PF01926"/>
    </source>
</evidence>
<dbReference type="GO" id="GO:0005525">
    <property type="term" value="F:GTP binding"/>
    <property type="evidence" value="ECO:0007669"/>
    <property type="project" value="InterPro"/>
</dbReference>
<sequence>MWRGRMFLRSQVLWHAHHDARLLSLQMSAARPATVRTCRFFSSSAAGSSSLAVLSTGLKCPGCGAMMQNSDSAAPGYAPPGRESTCQRCYQMLHYGKHTHRFPVQKQEFETHLARLKRSKRSSVVVHTVDLVDCEGSLIPYLKDLVGDRNPVYFVATKLDVLPSRNRGEYSNRISTWFKHRVQDLFPSFSEDTDRTFVVSGQSGEGVHEALFPALKRFRRECEDGPSDVVVVGTTNSGKSTLVNHLASVFDTFASAREDQSWTQYDDPKTPGTGFVKSTVSALPSTTLSLVSKPIPKRIGGGFLIDTPGLERRDFLDSAISVDDWAKLCVNKKLVPRSFHLGPGSALQIGRYLRLMHVQGPECMFVLMAAPALQGTLVKPEDPRKAAAAAVGSVDVGGAAKEPITECELVVEGSGSPVIAASDIAIPGIGWISVVCHSPVRVACESRFGIRPVVRESLTPFASTSSKKT</sequence>
<comment type="caution">
    <text evidence="2">The sequence shown here is derived from an EMBL/GenBank/DDBJ whole genome shotgun (WGS) entry which is preliminary data.</text>
</comment>
<dbReference type="EMBL" id="VRVR01000048">
    <property type="protein sequence ID" value="KAF0852290.1"/>
    <property type="molecule type" value="Genomic_DNA"/>
</dbReference>
<proteinExistence type="predicted"/>
<dbReference type="Pfam" id="PF01926">
    <property type="entry name" value="MMR_HSR1"/>
    <property type="match status" value="1"/>
</dbReference>
<name>A0A8K0AG55_ANDGO</name>
<reference evidence="2" key="1">
    <citation type="submission" date="2019-09" db="EMBL/GenBank/DDBJ databases">
        <title>The Mitochondrial Proteome of the Jakobid, Andalucia godoyi, a Protist With the Most Gene-Rich and Bacteria-Like Mitochondrial Genome.</title>
        <authorList>
            <person name="Gray M.W."/>
            <person name="Burger G."/>
            <person name="Derelle R."/>
            <person name="Klimes V."/>
            <person name="Leger M."/>
            <person name="Sarrasin M."/>
            <person name="Vlcek C."/>
            <person name="Roger A.J."/>
            <person name="Elias M."/>
            <person name="Lang B.F."/>
        </authorList>
    </citation>
    <scope>NUCLEOTIDE SEQUENCE</scope>
    <source>
        <strain evidence="2">And28</strain>
    </source>
</reference>
<dbReference type="GO" id="GO:0005739">
    <property type="term" value="C:mitochondrion"/>
    <property type="evidence" value="ECO:0007669"/>
    <property type="project" value="TreeGrafter"/>
</dbReference>
<dbReference type="Proteomes" id="UP000799049">
    <property type="component" value="Unassembled WGS sequence"/>
</dbReference>
<organism evidence="2 3">
    <name type="scientific">Andalucia godoyi</name>
    <name type="common">Flagellate</name>
    <dbReference type="NCBI Taxonomy" id="505711"/>
    <lineage>
        <taxon>Eukaryota</taxon>
        <taxon>Discoba</taxon>
        <taxon>Jakobida</taxon>
        <taxon>Andalucina</taxon>
        <taxon>Andaluciidae</taxon>
        <taxon>Andalucia</taxon>
    </lineage>
</organism>
<evidence type="ECO:0000313" key="3">
    <source>
        <dbReference type="Proteomes" id="UP000799049"/>
    </source>
</evidence>
<dbReference type="OrthoDB" id="1696305at2759"/>
<protein>
    <submittedName>
        <fullName evidence="2">Mitochondrial ribosome biogenesis GTP-binding protein YqeH</fullName>
    </submittedName>
</protein>
<accession>A0A8K0AG55</accession>
<keyword evidence="3" id="KW-1185">Reference proteome</keyword>
<dbReference type="Gene3D" id="3.40.50.300">
    <property type="entry name" value="P-loop containing nucleotide triphosphate hydrolases"/>
    <property type="match status" value="1"/>
</dbReference>
<dbReference type="InterPro" id="IPR050896">
    <property type="entry name" value="Mito_lipid_metab_GTPase"/>
</dbReference>
<dbReference type="InterPro" id="IPR027417">
    <property type="entry name" value="P-loop_NTPase"/>
</dbReference>
<dbReference type="AlphaFoldDB" id="A0A8K0AG55"/>